<comment type="caution">
    <text evidence="1">The sequence shown here is derived from an EMBL/GenBank/DDBJ whole genome shotgun (WGS) entry which is preliminary data.</text>
</comment>
<dbReference type="Proteomes" id="UP000298030">
    <property type="component" value="Unassembled WGS sequence"/>
</dbReference>
<gene>
    <name evidence="1" type="ORF">FA13DRAFT_1737899</name>
</gene>
<name>A0A4Y7SWJ7_COPMI</name>
<accession>A0A4Y7SWJ7</accession>
<evidence type="ECO:0000313" key="1">
    <source>
        <dbReference type="EMBL" id="TEB25994.1"/>
    </source>
</evidence>
<proteinExistence type="predicted"/>
<protein>
    <submittedName>
        <fullName evidence="1">Uncharacterized protein</fullName>
    </submittedName>
</protein>
<reference evidence="1 2" key="1">
    <citation type="journal article" date="2019" name="Nat. Ecol. Evol.">
        <title>Megaphylogeny resolves global patterns of mushroom evolution.</title>
        <authorList>
            <person name="Varga T."/>
            <person name="Krizsan K."/>
            <person name="Foldi C."/>
            <person name="Dima B."/>
            <person name="Sanchez-Garcia M."/>
            <person name="Sanchez-Ramirez S."/>
            <person name="Szollosi G.J."/>
            <person name="Szarkandi J.G."/>
            <person name="Papp V."/>
            <person name="Albert L."/>
            <person name="Andreopoulos W."/>
            <person name="Angelini C."/>
            <person name="Antonin V."/>
            <person name="Barry K.W."/>
            <person name="Bougher N.L."/>
            <person name="Buchanan P."/>
            <person name="Buyck B."/>
            <person name="Bense V."/>
            <person name="Catcheside P."/>
            <person name="Chovatia M."/>
            <person name="Cooper J."/>
            <person name="Damon W."/>
            <person name="Desjardin D."/>
            <person name="Finy P."/>
            <person name="Geml J."/>
            <person name="Haridas S."/>
            <person name="Hughes K."/>
            <person name="Justo A."/>
            <person name="Karasinski D."/>
            <person name="Kautmanova I."/>
            <person name="Kiss B."/>
            <person name="Kocsube S."/>
            <person name="Kotiranta H."/>
            <person name="LaButti K.M."/>
            <person name="Lechner B.E."/>
            <person name="Liimatainen K."/>
            <person name="Lipzen A."/>
            <person name="Lukacs Z."/>
            <person name="Mihaltcheva S."/>
            <person name="Morgado L.N."/>
            <person name="Niskanen T."/>
            <person name="Noordeloos M.E."/>
            <person name="Ohm R.A."/>
            <person name="Ortiz-Santana B."/>
            <person name="Ovrebo C."/>
            <person name="Racz N."/>
            <person name="Riley R."/>
            <person name="Savchenko A."/>
            <person name="Shiryaev A."/>
            <person name="Soop K."/>
            <person name="Spirin V."/>
            <person name="Szebenyi C."/>
            <person name="Tomsovsky M."/>
            <person name="Tulloss R.E."/>
            <person name="Uehling J."/>
            <person name="Grigoriev I.V."/>
            <person name="Vagvolgyi C."/>
            <person name="Papp T."/>
            <person name="Martin F.M."/>
            <person name="Miettinen O."/>
            <person name="Hibbett D.S."/>
            <person name="Nagy L.G."/>
        </authorList>
    </citation>
    <scope>NUCLEOTIDE SEQUENCE [LARGE SCALE GENOMIC DNA]</scope>
    <source>
        <strain evidence="1 2">FP101781</strain>
    </source>
</reference>
<dbReference type="EMBL" id="QPFP01000052">
    <property type="protein sequence ID" value="TEB25994.1"/>
    <property type="molecule type" value="Genomic_DNA"/>
</dbReference>
<dbReference type="AlphaFoldDB" id="A0A4Y7SWJ7"/>
<organism evidence="1 2">
    <name type="scientific">Coprinellus micaceus</name>
    <name type="common">Glistening ink-cap mushroom</name>
    <name type="synonym">Coprinus micaceus</name>
    <dbReference type="NCBI Taxonomy" id="71717"/>
    <lineage>
        <taxon>Eukaryota</taxon>
        <taxon>Fungi</taxon>
        <taxon>Dikarya</taxon>
        <taxon>Basidiomycota</taxon>
        <taxon>Agaricomycotina</taxon>
        <taxon>Agaricomycetes</taxon>
        <taxon>Agaricomycetidae</taxon>
        <taxon>Agaricales</taxon>
        <taxon>Agaricineae</taxon>
        <taxon>Psathyrellaceae</taxon>
        <taxon>Coprinellus</taxon>
    </lineage>
</organism>
<keyword evidence="2" id="KW-1185">Reference proteome</keyword>
<evidence type="ECO:0000313" key="2">
    <source>
        <dbReference type="Proteomes" id="UP000298030"/>
    </source>
</evidence>
<sequence>MTLRGHPQRSSNHSWESHLVETEIDTVSVHCQGGHNRSSRITSLSSRMDITDRHLDTTPPPPILLGLPLSYLESSSGKPHVLVLDLSTLFSGNPRSHVWP</sequence>